<name>A0ABZ2I079_9HYPH</name>
<feature type="region of interest" description="Disordered" evidence="1">
    <location>
        <begin position="29"/>
        <end position="49"/>
    </location>
</feature>
<feature type="compositionally biased region" description="Polar residues" evidence="1">
    <location>
        <begin position="36"/>
        <end position="49"/>
    </location>
</feature>
<dbReference type="EMBL" id="CP146275">
    <property type="protein sequence ID" value="WWT33182.1"/>
    <property type="molecule type" value="Genomic_DNA"/>
</dbReference>
<evidence type="ECO:0000313" key="3">
    <source>
        <dbReference type="Proteomes" id="UP001369958"/>
    </source>
</evidence>
<protein>
    <submittedName>
        <fullName evidence="2">Uncharacterized protein</fullName>
    </submittedName>
</protein>
<gene>
    <name evidence="2" type="ORF">V6617_01545</name>
</gene>
<evidence type="ECO:0000256" key="1">
    <source>
        <dbReference type="SAM" id="MobiDB-lite"/>
    </source>
</evidence>
<dbReference type="RefSeq" id="WP_338608605.1">
    <property type="nucleotide sequence ID" value="NZ_CP146275.1"/>
</dbReference>
<evidence type="ECO:0000313" key="2">
    <source>
        <dbReference type="EMBL" id="WWT33182.1"/>
    </source>
</evidence>
<proteinExistence type="predicted"/>
<keyword evidence="3" id="KW-1185">Reference proteome</keyword>
<dbReference type="Proteomes" id="UP001369958">
    <property type="component" value="Chromosome"/>
</dbReference>
<accession>A0ABZ2I079</accession>
<reference evidence="2 3" key="1">
    <citation type="submission" date="2024-02" db="EMBL/GenBank/DDBJ databases">
        <title>Complete genome sequence of Pelagibacterium nitratireducens ZH15.</title>
        <authorList>
            <person name="Zhao L.H."/>
        </authorList>
    </citation>
    <scope>NUCLEOTIDE SEQUENCE [LARGE SCALE GENOMIC DNA]</scope>
    <source>
        <strain evidence="2 3">ZH15</strain>
    </source>
</reference>
<sequence length="77" mass="8368">MISAERDLATTLADRLIAARILTGTEIADHFGESPRGNTNTRFSKPGTNAQTMCGFHKFPDSDFSKSRTLISVIPGQ</sequence>
<organism evidence="2 3">
    <name type="scientific">Pelagibacterium nitratireducens</name>
    <dbReference type="NCBI Taxonomy" id="1046114"/>
    <lineage>
        <taxon>Bacteria</taxon>
        <taxon>Pseudomonadati</taxon>
        <taxon>Pseudomonadota</taxon>
        <taxon>Alphaproteobacteria</taxon>
        <taxon>Hyphomicrobiales</taxon>
        <taxon>Devosiaceae</taxon>
        <taxon>Pelagibacterium</taxon>
    </lineage>
</organism>